<evidence type="ECO:0000259" key="17">
    <source>
        <dbReference type="Pfam" id="PF07731"/>
    </source>
</evidence>
<dbReference type="Ensembl" id="ENSSANT00000028621.1">
    <property type="protein sequence ID" value="ENSSANP00000026886.1"/>
    <property type="gene ID" value="ENSSANG00000013144.1"/>
</dbReference>
<dbReference type="PANTHER" id="PTHR11709">
    <property type="entry name" value="MULTI-COPPER OXIDASE"/>
    <property type="match status" value="1"/>
</dbReference>
<reference evidence="19" key="1">
    <citation type="submission" date="2025-08" db="UniProtKB">
        <authorList>
            <consortium name="Ensembl"/>
        </authorList>
    </citation>
    <scope>IDENTIFICATION</scope>
</reference>
<evidence type="ECO:0000256" key="6">
    <source>
        <dbReference type="ARBA" id="ARBA00022692"/>
    </source>
</evidence>
<dbReference type="InterPro" id="IPR011706">
    <property type="entry name" value="Cu-oxidase_C"/>
</dbReference>
<keyword evidence="13" id="KW-0472">Membrane</keyword>
<evidence type="ECO:0000313" key="20">
    <source>
        <dbReference type="Proteomes" id="UP000472260"/>
    </source>
</evidence>
<keyword evidence="20" id="KW-1185">Reference proteome</keyword>
<keyword evidence="15" id="KW-0325">Glycoprotein</keyword>
<evidence type="ECO:0000256" key="5">
    <source>
        <dbReference type="ARBA" id="ARBA00022448"/>
    </source>
</evidence>
<dbReference type="InterPro" id="IPR008972">
    <property type="entry name" value="Cupredoxin"/>
</dbReference>
<dbReference type="GO" id="GO:0005507">
    <property type="term" value="F:copper ion binding"/>
    <property type="evidence" value="ECO:0007669"/>
    <property type="project" value="InterPro"/>
</dbReference>
<organism evidence="19 20">
    <name type="scientific">Sinocyclocheilus anshuiensis</name>
    <dbReference type="NCBI Taxonomy" id="1608454"/>
    <lineage>
        <taxon>Eukaryota</taxon>
        <taxon>Metazoa</taxon>
        <taxon>Chordata</taxon>
        <taxon>Craniata</taxon>
        <taxon>Vertebrata</taxon>
        <taxon>Euteleostomi</taxon>
        <taxon>Actinopterygii</taxon>
        <taxon>Neopterygii</taxon>
        <taxon>Teleostei</taxon>
        <taxon>Ostariophysi</taxon>
        <taxon>Cypriniformes</taxon>
        <taxon>Cyprinidae</taxon>
        <taxon>Cyprininae</taxon>
        <taxon>Sinocyclocheilus</taxon>
    </lineage>
</organism>
<proteinExistence type="inferred from homology"/>
<dbReference type="GO" id="GO:0005886">
    <property type="term" value="C:plasma membrane"/>
    <property type="evidence" value="ECO:0007669"/>
    <property type="project" value="TreeGrafter"/>
</dbReference>
<gene>
    <name evidence="19" type="primary">hephl1a</name>
</gene>
<feature type="signal peptide" evidence="16">
    <location>
        <begin position="1"/>
        <end position="20"/>
    </location>
</feature>
<evidence type="ECO:0000256" key="16">
    <source>
        <dbReference type="SAM" id="SignalP"/>
    </source>
</evidence>
<comment type="cofactor">
    <cofactor evidence="1">
        <name>Cu cation</name>
        <dbReference type="ChEBI" id="CHEBI:23378"/>
    </cofactor>
</comment>
<keyword evidence="8 16" id="KW-0732">Signal</keyword>
<dbReference type="PROSITE" id="PS00079">
    <property type="entry name" value="MULTICOPPER_OXIDASE1"/>
    <property type="match status" value="2"/>
</dbReference>
<feature type="domain" description="Plastocyanin-like" evidence="18">
    <location>
        <begin position="449"/>
        <end position="547"/>
    </location>
</feature>
<dbReference type="InterPro" id="IPR011707">
    <property type="entry name" value="Cu-oxidase-like_N"/>
</dbReference>
<dbReference type="FunFam" id="2.60.40.420:FF:000009">
    <property type="entry name" value="Ceruloplasmin"/>
    <property type="match status" value="1"/>
</dbReference>
<evidence type="ECO:0000256" key="13">
    <source>
        <dbReference type="ARBA" id="ARBA00023136"/>
    </source>
</evidence>
<keyword evidence="6" id="KW-0812">Transmembrane</keyword>
<dbReference type="AlphaFoldDB" id="A0A671M553"/>
<evidence type="ECO:0000256" key="2">
    <source>
        <dbReference type="ARBA" id="ARBA00004167"/>
    </source>
</evidence>
<feature type="domain" description="Plastocyanin-like" evidence="18">
    <location>
        <begin position="792"/>
        <end position="887"/>
    </location>
</feature>
<feature type="domain" description="Plastocyanin-like" evidence="17">
    <location>
        <begin position="942"/>
        <end position="1048"/>
    </location>
</feature>
<keyword evidence="5" id="KW-0813">Transport</keyword>
<dbReference type="Pfam" id="PF07732">
    <property type="entry name" value="Cu-oxidase_3"/>
    <property type="match status" value="3"/>
</dbReference>
<evidence type="ECO:0000259" key="18">
    <source>
        <dbReference type="Pfam" id="PF07732"/>
    </source>
</evidence>
<evidence type="ECO:0000313" key="19">
    <source>
        <dbReference type="Ensembl" id="ENSSANP00000026886.1"/>
    </source>
</evidence>
<evidence type="ECO:0000256" key="4">
    <source>
        <dbReference type="ARBA" id="ARBA00013107"/>
    </source>
</evidence>
<keyword evidence="12" id="KW-0406">Ion transport</keyword>
<dbReference type="GO" id="GO:0004322">
    <property type="term" value="F:ferroxidase activity"/>
    <property type="evidence" value="ECO:0007669"/>
    <property type="project" value="UniProtKB-EC"/>
</dbReference>
<evidence type="ECO:0000256" key="14">
    <source>
        <dbReference type="ARBA" id="ARBA00023157"/>
    </source>
</evidence>
<sequence>MKSVLCAFVTAVLALQQAECLKRSYYIAIREEDWNYAPSARNLINNRSIEQDEHASVFLSSGKTRIGSVYKKALYRRYTDGSYSEEIAKPAWLGFLGPILRAEVGDVIEVHMKNFATRPYSLHPHGVFYEKNSEGALYPDGTTGRDKRDDAVAPGESYTYTWQVKPEYAPTEADASCLTWIYHSHGDAPKDIASGLIGALLTCKQALLPSNSDYFYPFYQKRSDNLSWYLEENIEKFCSDPDETKQHMEYVDEEFRESNLMHSINGYVYGNLPALKVCVGRTVSWHLFGIGNEVDIHSAYFHGHTLVDRMHRTDVLSLFPATFVTATMIPRTEGKWLLSCQVNDHVEAGMQSFYEVSACGSSVSPTEAPGKERHFYIAAEEMDWDYAHSGMNYMTNKSLTEPESDSESYFSRDGGKLGGKYLKARYISYTDSTFTTKTHIAGSDKHLGILGPVIRAEAGDVIIVTFFNRATRDYSIQPHGLHYEKTYEGAKYQDAGASVAPGEKFTYRWRVIEGPSSSDPPCVSYLYYSAVDPVRDTNSGLFGPIQVCRKGVLDGSGHQHEFFLLFSVMDENKSWYLQKNLNKFGSRDSDPANEEFQESNKMHAVNGYMYGNLPGLDLCNGEHVMWHILGLGTEVDIHGVYFEGNTFQRDGMNRDTLSVFPHTAVTVSMTPDNNGQFELSCRTGEHYHAGMHQHYEVKSCSAETPAAEHFTSTVQYFIAAEEVEWNYAPDRTWELEKHKTTLEDRYTHKRKSILCSKNRIGAKYKKVVFREYLDETFTKKKHRRPEEEHLEIMGPIIRAEVGEKIQVVFKNKASKPYSVHAHGVKTSETHQNGVQPGHMTTYSWTIPKRSGPGRSDPNCITYAYYSSVSLVEDLMSGLVGPLIVCRKNTLNTDRCRKDIDKEFALLFLVFDENESHYLDENIKTYLNADPEKYEEKYDGDFMESNKMHGINGKMYANLHGLNMTENDKTEWYLIGLGNEVDMHTVHFHAQSFIYKTDHPHRADVYDLFPGTFQTIEMTVGSPGQWLLHCHVTDHIHAGMETVFTVHPRESKLKEECTLLPRTACLLGLSDWK</sequence>
<evidence type="ECO:0000256" key="1">
    <source>
        <dbReference type="ARBA" id="ARBA00001935"/>
    </source>
</evidence>
<protein>
    <recommendedName>
        <fullName evidence="4">ferroxidase</fullName>
        <ecNumber evidence="4">1.16.3.1</ecNumber>
    </recommendedName>
</protein>
<evidence type="ECO:0000256" key="9">
    <source>
        <dbReference type="ARBA" id="ARBA00022737"/>
    </source>
</evidence>
<dbReference type="InterPro" id="IPR045087">
    <property type="entry name" value="Cu-oxidase_fam"/>
</dbReference>
<name>A0A671M553_9TELE</name>
<dbReference type="EC" id="1.16.3.1" evidence="4"/>
<dbReference type="PROSITE" id="PS00080">
    <property type="entry name" value="MULTICOPPER_OXIDASE2"/>
    <property type="match status" value="1"/>
</dbReference>
<reference evidence="19" key="2">
    <citation type="submission" date="2025-09" db="UniProtKB">
        <authorList>
            <consortium name="Ensembl"/>
        </authorList>
    </citation>
    <scope>IDENTIFICATION</scope>
</reference>
<keyword evidence="10" id="KW-1133">Transmembrane helix</keyword>
<evidence type="ECO:0000256" key="12">
    <source>
        <dbReference type="ARBA" id="ARBA00023065"/>
    </source>
</evidence>
<comment type="similarity">
    <text evidence="3">Belongs to the multicopper oxidase family.</text>
</comment>
<feature type="chain" id="PRO_5025369183" description="ferroxidase" evidence="16">
    <location>
        <begin position="21"/>
        <end position="1072"/>
    </location>
</feature>
<keyword evidence="7" id="KW-0479">Metal-binding</keyword>
<keyword evidence="11" id="KW-0560">Oxidoreductase</keyword>
<dbReference type="InterPro" id="IPR002355">
    <property type="entry name" value="Cu_oxidase_Cu_BS"/>
</dbReference>
<comment type="subcellular location">
    <subcellularLocation>
        <location evidence="2">Membrane</location>
        <topology evidence="2">Single-pass membrane protein</topology>
    </subcellularLocation>
</comment>
<dbReference type="Proteomes" id="UP000472260">
    <property type="component" value="Unassembled WGS sequence"/>
</dbReference>
<keyword evidence="9" id="KW-0677">Repeat</keyword>
<dbReference type="FunFam" id="2.60.40.420:FF:000002">
    <property type="entry name" value="Hephaestin like 1"/>
    <property type="match status" value="2"/>
</dbReference>
<evidence type="ECO:0000256" key="11">
    <source>
        <dbReference type="ARBA" id="ARBA00023002"/>
    </source>
</evidence>
<evidence type="ECO:0000256" key="7">
    <source>
        <dbReference type="ARBA" id="ARBA00022723"/>
    </source>
</evidence>
<dbReference type="SUPFAM" id="SSF49503">
    <property type="entry name" value="Cupredoxins"/>
    <property type="match status" value="6"/>
</dbReference>
<feature type="domain" description="Plastocyanin-like" evidence="18">
    <location>
        <begin position="95"/>
        <end position="201"/>
    </location>
</feature>
<keyword evidence="14" id="KW-1015">Disulfide bond</keyword>
<evidence type="ECO:0000256" key="3">
    <source>
        <dbReference type="ARBA" id="ARBA00010609"/>
    </source>
</evidence>
<dbReference type="GO" id="GO:0006826">
    <property type="term" value="P:iron ion transport"/>
    <property type="evidence" value="ECO:0007669"/>
    <property type="project" value="TreeGrafter"/>
</dbReference>
<accession>A0A671M553</accession>
<dbReference type="CDD" id="cd04222">
    <property type="entry name" value="CuRO_1_ceruloplasmin"/>
    <property type="match status" value="1"/>
</dbReference>
<evidence type="ECO:0000256" key="15">
    <source>
        <dbReference type="ARBA" id="ARBA00023180"/>
    </source>
</evidence>
<dbReference type="Gene3D" id="2.60.40.420">
    <property type="entry name" value="Cupredoxins - blue copper proteins"/>
    <property type="match status" value="4"/>
</dbReference>
<evidence type="ECO:0000256" key="8">
    <source>
        <dbReference type="ARBA" id="ARBA00022729"/>
    </source>
</evidence>
<dbReference type="PANTHER" id="PTHR11709:SF233">
    <property type="entry name" value="FERROXIDASE HEPHL1"/>
    <property type="match status" value="1"/>
</dbReference>
<dbReference type="Pfam" id="PF07731">
    <property type="entry name" value="Cu-oxidase_2"/>
    <property type="match status" value="1"/>
</dbReference>
<dbReference type="InterPro" id="IPR033138">
    <property type="entry name" value="Cu_oxidase_CS"/>
</dbReference>
<evidence type="ECO:0000256" key="10">
    <source>
        <dbReference type="ARBA" id="ARBA00022989"/>
    </source>
</evidence>